<reference evidence="2" key="1">
    <citation type="journal article" date="2022" name="IScience">
        <title>Evolution of zygomycete secretomes and the origins of terrestrial fungal ecologies.</title>
        <authorList>
            <person name="Chang Y."/>
            <person name="Wang Y."/>
            <person name="Mondo S."/>
            <person name="Ahrendt S."/>
            <person name="Andreopoulos W."/>
            <person name="Barry K."/>
            <person name="Beard J."/>
            <person name="Benny G.L."/>
            <person name="Blankenship S."/>
            <person name="Bonito G."/>
            <person name="Cuomo C."/>
            <person name="Desiro A."/>
            <person name="Gervers K.A."/>
            <person name="Hundley H."/>
            <person name="Kuo A."/>
            <person name="LaButti K."/>
            <person name="Lang B.F."/>
            <person name="Lipzen A."/>
            <person name="O'Donnell K."/>
            <person name="Pangilinan J."/>
            <person name="Reynolds N."/>
            <person name="Sandor L."/>
            <person name="Smith M.E."/>
            <person name="Tsang A."/>
            <person name="Grigoriev I.V."/>
            <person name="Stajich J.E."/>
            <person name="Spatafora J.W."/>
        </authorList>
    </citation>
    <scope>NUCLEOTIDE SEQUENCE</scope>
    <source>
        <strain evidence="2">RSA 2281</strain>
    </source>
</reference>
<evidence type="ECO:0000313" key="2">
    <source>
        <dbReference type="EMBL" id="KAI9244118.1"/>
    </source>
</evidence>
<protein>
    <submittedName>
        <fullName evidence="2">Uncharacterized protein</fullName>
    </submittedName>
</protein>
<evidence type="ECO:0000313" key="3">
    <source>
        <dbReference type="Proteomes" id="UP001209540"/>
    </source>
</evidence>
<feature type="compositionally biased region" description="Basic residues" evidence="1">
    <location>
        <begin position="158"/>
        <end position="180"/>
    </location>
</feature>
<evidence type="ECO:0000256" key="1">
    <source>
        <dbReference type="SAM" id="MobiDB-lite"/>
    </source>
</evidence>
<dbReference type="Proteomes" id="UP001209540">
    <property type="component" value="Unassembled WGS sequence"/>
</dbReference>
<feature type="compositionally biased region" description="Low complexity" evidence="1">
    <location>
        <begin position="139"/>
        <end position="154"/>
    </location>
</feature>
<organism evidence="2 3">
    <name type="scientific">Phascolomyces articulosus</name>
    <dbReference type="NCBI Taxonomy" id="60185"/>
    <lineage>
        <taxon>Eukaryota</taxon>
        <taxon>Fungi</taxon>
        <taxon>Fungi incertae sedis</taxon>
        <taxon>Mucoromycota</taxon>
        <taxon>Mucoromycotina</taxon>
        <taxon>Mucoromycetes</taxon>
        <taxon>Mucorales</taxon>
        <taxon>Lichtheimiaceae</taxon>
        <taxon>Phascolomyces</taxon>
    </lineage>
</organism>
<feature type="compositionally biased region" description="Low complexity" evidence="1">
    <location>
        <begin position="80"/>
        <end position="108"/>
    </location>
</feature>
<feature type="compositionally biased region" description="Basic and acidic residues" evidence="1">
    <location>
        <begin position="198"/>
        <end position="221"/>
    </location>
</feature>
<accession>A0AAD5JWJ1</accession>
<feature type="region of interest" description="Disordered" evidence="1">
    <location>
        <begin position="40"/>
        <end position="226"/>
    </location>
</feature>
<proteinExistence type="predicted"/>
<reference evidence="2" key="2">
    <citation type="submission" date="2023-02" db="EMBL/GenBank/DDBJ databases">
        <authorList>
            <consortium name="DOE Joint Genome Institute"/>
            <person name="Mondo S.J."/>
            <person name="Chang Y."/>
            <person name="Wang Y."/>
            <person name="Ahrendt S."/>
            <person name="Andreopoulos W."/>
            <person name="Barry K."/>
            <person name="Beard J."/>
            <person name="Benny G.L."/>
            <person name="Blankenship S."/>
            <person name="Bonito G."/>
            <person name="Cuomo C."/>
            <person name="Desiro A."/>
            <person name="Gervers K.A."/>
            <person name="Hundley H."/>
            <person name="Kuo A."/>
            <person name="LaButti K."/>
            <person name="Lang B.F."/>
            <person name="Lipzen A."/>
            <person name="O'Donnell K."/>
            <person name="Pangilinan J."/>
            <person name="Reynolds N."/>
            <person name="Sandor L."/>
            <person name="Smith M.W."/>
            <person name="Tsang A."/>
            <person name="Grigoriev I.V."/>
            <person name="Stajich J.E."/>
            <person name="Spatafora J.W."/>
        </authorList>
    </citation>
    <scope>NUCLEOTIDE SEQUENCE</scope>
    <source>
        <strain evidence="2">RSA 2281</strain>
    </source>
</reference>
<comment type="caution">
    <text evidence="2">The sequence shown here is derived from an EMBL/GenBank/DDBJ whole genome shotgun (WGS) entry which is preliminary data.</text>
</comment>
<dbReference type="EMBL" id="JAIXMP010000063">
    <property type="protein sequence ID" value="KAI9244118.1"/>
    <property type="molecule type" value="Genomic_DNA"/>
</dbReference>
<keyword evidence="3" id="KW-1185">Reference proteome</keyword>
<gene>
    <name evidence="2" type="ORF">BDA99DRAFT_529465</name>
</gene>
<sequence>MSQVKASPTATQTQFALQQHHDQEQFNNITSGPVHRIMTRRASRSAQSHSTLPVIVKTPAEPETNENNDTQNKHEDNDDSVVSSNNNNTNDNNNTTTTTMDSDDVFTTNTSTTVSPRMTTRSRSIDLNQSNQQLQQHTNASSSAEESSNTSSTSVIATRRRKNVSKAKTKTKTKPRKRGGKNSLSPPVATSTSTTTKRRGEELRGSRRRNAKENNQQHHGAETTQLDAVKLKKLAELDELEKTILNGTHAEYRERMAHAEKKRTDEMKNAKLRRDLEEADIRYTFEAFKKAAYDQFYVREKKEK</sequence>
<feature type="compositionally biased region" description="Polar residues" evidence="1">
    <location>
        <begin position="109"/>
        <end position="138"/>
    </location>
</feature>
<dbReference type="AlphaFoldDB" id="A0AAD5JWJ1"/>
<name>A0AAD5JWJ1_9FUNG</name>